<proteinExistence type="predicted"/>
<gene>
    <name evidence="2" type="ORF">IAD06_04125</name>
</gene>
<evidence type="ECO:0000313" key="2">
    <source>
        <dbReference type="EMBL" id="HIT39210.1"/>
    </source>
</evidence>
<dbReference type="EMBL" id="DVKT01000032">
    <property type="protein sequence ID" value="HIT39210.1"/>
    <property type="molecule type" value="Genomic_DNA"/>
</dbReference>
<sequence>MKRWIVVCVFTILLPSFAWGQKNSTDTVSSYENRFIRPLVDVLQEIEQRFGVRLKFTPADIEGKMLTYADFRIRPYSLEETLQNVFSPTEFKFERQKKQVYRIRPYEYYRRTPADGEKLLAWLHGKYRSREEWEVRRSVLKSDFRRLLGIDPLLAKSVDSPRSFKGKERKYDGYTVQNFALETLPDLYVCGSIYAPTKRGRHSLIMMPVGHWADARYNPDMQYRFAALARAGAVCVSFDLVGWGESEMQLGKGSHNTALSQPLQCLWGVKILDWILADRKDIDKRRIGVCGGSGGGTLSVFLTLLDERYTAAAPAMSFTSHFDGGCPCESGMGTTRAAGGSCNAELVATFAPKPMLVVSDGGDWTASVPTLEYPFLQDIYGYYGAKQQVRNAHFPDERHQFTPAKRQAVYDFFIEVFGLDGDRCDESRVTLESPAQLQMFGCPEKFPAGSVFSLAELKSLMAAPE</sequence>
<dbReference type="InterPro" id="IPR029058">
    <property type="entry name" value="AB_hydrolase_fold"/>
</dbReference>
<evidence type="ECO:0000256" key="1">
    <source>
        <dbReference type="SAM" id="SignalP"/>
    </source>
</evidence>
<feature type="chain" id="PRO_5039527363" evidence="1">
    <location>
        <begin position="21"/>
        <end position="465"/>
    </location>
</feature>
<comment type="caution">
    <text evidence="2">The sequence shown here is derived from an EMBL/GenBank/DDBJ whole genome shotgun (WGS) entry which is preliminary data.</text>
</comment>
<reference evidence="2" key="1">
    <citation type="submission" date="2020-10" db="EMBL/GenBank/DDBJ databases">
        <authorList>
            <person name="Gilroy R."/>
        </authorList>
    </citation>
    <scope>NUCLEOTIDE SEQUENCE</scope>
    <source>
        <strain evidence="2">21143</strain>
    </source>
</reference>
<dbReference type="AlphaFoldDB" id="A0A9D1GDW6"/>
<name>A0A9D1GDW6_9BACT</name>
<dbReference type="Proteomes" id="UP000886722">
    <property type="component" value="Unassembled WGS sequence"/>
</dbReference>
<reference evidence="2" key="2">
    <citation type="journal article" date="2021" name="PeerJ">
        <title>Extensive microbial diversity within the chicken gut microbiome revealed by metagenomics and culture.</title>
        <authorList>
            <person name="Gilroy R."/>
            <person name="Ravi A."/>
            <person name="Getino M."/>
            <person name="Pursley I."/>
            <person name="Horton D.L."/>
            <person name="Alikhan N.F."/>
            <person name="Baker D."/>
            <person name="Gharbi K."/>
            <person name="Hall N."/>
            <person name="Watson M."/>
            <person name="Adriaenssens E.M."/>
            <person name="Foster-Nyarko E."/>
            <person name="Jarju S."/>
            <person name="Secka A."/>
            <person name="Antonio M."/>
            <person name="Oren A."/>
            <person name="Chaudhuri R.R."/>
            <person name="La Ragione R."/>
            <person name="Hildebrand F."/>
            <person name="Pallen M.J."/>
        </authorList>
    </citation>
    <scope>NUCLEOTIDE SEQUENCE</scope>
    <source>
        <strain evidence="2">21143</strain>
    </source>
</reference>
<protein>
    <submittedName>
        <fullName evidence="2">Acetylxylan esterase</fullName>
    </submittedName>
</protein>
<feature type="signal peptide" evidence="1">
    <location>
        <begin position="1"/>
        <end position="20"/>
    </location>
</feature>
<dbReference type="InterPro" id="IPR050261">
    <property type="entry name" value="FrsA_esterase"/>
</dbReference>
<dbReference type="PANTHER" id="PTHR22946:SF8">
    <property type="entry name" value="ACETYL XYLAN ESTERASE DOMAIN-CONTAINING PROTEIN"/>
    <property type="match status" value="1"/>
</dbReference>
<keyword evidence="1" id="KW-0732">Signal</keyword>
<dbReference type="Gene3D" id="3.40.50.1820">
    <property type="entry name" value="alpha/beta hydrolase"/>
    <property type="match status" value="1"/>
</dbReference>
<evidence type="ECO:0000313" key="3">
    <source>
        <dbReference type="Proteomes" id="UP000886722"/>
    </source>
</evidence>
<dbReference type="SUPFAM" id="SSF53474">
    <property type="entry name" value="alpha/beta-Hydrolases"/>
    <property type="match status" value="1"/>
</dbReference>
<dbReference type="PANTHER" id="PTHR22946">
    <property type="entry name" value="DIENELACTONE HYDROLASE DOMAIN-CONTAINING PROTEIN-RELATED"/>
    <property type="match status" value="1"/>
</dbReference>
<accession>A0A9D1GDW6</accession>
<organism evidence="2 3">
    <name type="scientific">Candidatus Caccoplasma intestinavium</name>
    <dbReference type="NCBI Taxonomy" id="2840716"/>
    <lineage>
        <taxon>Bacteria</taxon>
        <taxon>Pseudomonadati</taxon>
        <taxon>Bacteroidota</taxon>
        <taxon>Bacteroidia</taxon>
        <taxon>Bacteroidales</taxon>
        <taxon>Bacteroidaceae</taxon>
        <taxon>Bacteroidaceae incertae sedis</taxon>
        <taxon>Candidatus Caccoplasma</taxon>
    </lineage>
</organism>